<reference evidence="6 7" key="1">
    <citation type="submission" date="2020-05" db="EMBL/GenBank/DDBJ databases">
        <title>Nakamurella sp. DB0629 isolated from air conditioner.</title>
        <authorList>
            <person name="Kim D.H."/>
            <person name="Kim D.-U."/>
        </authorList>
    </citation>
    <scope>NUCLEOTIDE SEQUENCE [LARGE SCALE GENOMIC DNA]</scope>
    <source>
        <strain evidence="6 7">DB0629</strain>
    </source>
</reference>
<dbReference type="Pfam" id="PF02668">
    <property type="entry name" value="TauD"/>
    <property type="match status" value="1"/>
</dbReference>
<accession>A0A849AC96</accession>
<comment type="cofactor">
    <cofactor evidence="1">
        <name>Fe(2+)</name>
        <dbReference type="ChEBI" id="CHEBI:29033"/>
    </cofactor>
</comment>
<dbReference type="GO" id="GO:0017000">
    <property type="term" value="P:antibiotic biosynthetic process"/>
    <property type="evidence" value="ECO:0007669"/>
    <property type="project" value="UniProtKB-KW"/>
</dbReference>
<dbReference type="InterPro" id="IPR050411">
    <property type="entry name" value="AlphaKG_dependent_hydroxylases"/>
</dbReference>
<evidence type="ECO:0000256" key="1">
    <source>
        <dbReference type="ARBA" id="ARBA00001954"/>
    </source>
</evidence>
<dbReference type="EMBL" id="JABEND010000012">
    <property type="protein sequence ID" value="NNG37333.1"/>
    <property type="molecule type" value="Genomic_DNA"/>
</dbReference>
<evidence type="ECO:0000256" key="3">
    <source>
        <dbReference type="ARBA" id="ARBA00023004"/>
    </source>
</evidence>
<proteinExistence type="predicted"/>
<dbReference type="Gene3D" id="3.60.130.10">
    <property type="entry name" value="Clavaminate synthase-like"/>
    <property type="match status" value="1"/>
</dbReference>
<dbReference type="InterPro" id="IPR042098">
    <property type="entry name" value="TauD-like_sf"/>
</dbReference>
<feature type="domain" description="TauD/TfdA-like" evidence="5">
    <location>
        <begin position="59"/>
        <end position="296"/>
    </location>
</feature>
<gene>
    <name evidence="6" type="ORF">HKD39_16830</name>
</gene>
<evidence type="ECO:0000256" key="2">
    <source>
        <dbReference type="ARBA" id="ARBA00023002"/>
    </source>
</evidence>
<evidence type="ECO:0000313" key="7">
    <source>
        <dbReference type="Proteomes" id="UP000562984"/>
    </source>
</evidence>
<dbReference type="AlphaFoldDB" id="A0A849AC96"/>
<protein>
    <recommendedName>
        <fullName evidence="5">TauD/TfdA-like domain-containing protein</fullName>
    </recommendedName>
</protein>
<name>A0A849AC96_9ACTN</name>
<dbReference type="SUPFAM" id="SSF51197">
    <property type="entry name" value="Clavaminate synthase-like"/>
    <property type="match status" value="1"/>
</dbReference>
<dbReference type="RefSeq" id="WP_171201032.1">
    <property type="nucleotide sequence ID" value="NZ_JABEND010000012.1"/>
</dbReference>
<organism evidence="6 7">
    <name type="scientific">Nakamurella aerolata</name>
    <dbReference type="NCBI Taxonomy" id="1656892"/>
    <lineage>
        <taxon>Bacteria</taxon>
        <taxon>Bacillati</taxon>
        <taxon>Actinomycetota</taxon>
        <taxon>Actinomycetes</taxon>
        <taxon>Nakamurellales</taxon>
        <taxon>Nakamurellaceae</taxon>
        <taxon>Nakamurella</taxon>
    </lineage>
</organism>
<sequence>MALPVADVDAEVLGWVADRADELLASAAVDGAVVLDARRQLAGDSAALLSVLQQLPDAFGSAVAPPRENFASRIELAPGVWSTPEWSGDREMCAHHEGAQLADPPAWLLMALVRPADSGGEVFLADTRKALQELPIELRDDFAADGWLLQRNFRPHLGVGWDEVFGTKDPVRVEELAGQWLVDVEWARDGSLRATSRRPAIVRHPGTGADCWFNQLAFLNHLSIPEPERAVLLDAFGVGGLPLTTLRGDGTAVSADQYDAISRSYLSSQQTVELLSGQILLVDNVAAAHGRTPFTGLRVVAEVPFGHVASS</sequence>
<dbReference type="InterPro" id="IPR003819">
    <property type="entry name" value="TauD/TfdA-like"/>
</dbReference>
<evidence type="ECO:0000256" key="4">
    <source>
        <dbReference type="ARBA" id="ARBA00023194"/>
    </source>
</evidence>
<dbReference type="Proteomes" id="UP000562984">
    <property type="component" value="Unassembled WGS sequence"/>
</dbReference>
<dbReference type="GO" id="GO:0016491">
    <property type="term" value="F:oxidoreductase activity"/>
    <property type="evidence" value="ECO:0007669"/>
    <property type="project" value="UniProtKB-KW"/>
</dbReference>
<evidence type="ECO:0000259" key="5">
    <source>
        <dbReference type="Pfam" id="PF02668"/>
    </source>
</evidence>
<keyword evidence="3" id="KW-0408">Iron</keyword>
<dbReference type="PANTHER" id="PTHR10696">
    <property type="entry name" value="GAMMA-BUTYROBETAINE HYDROXYLASE-RELATED"/>
    <property type="match status" value="1"/>
</dbReference>
<keyword evidence="2" id="KW-0560">Oxidoreductase</keyword>
<evidence type="ECO:0000313" key="6">
    <source>
        <dbReference type="EMBL" id="NNG37333.1"/>
    </source>
</evidence>
<dbReference type="PANTHER" id="PTHR10696:SF56">
    <property type="entry name" value="TAUD_TFDA-LIKE DOMAIN-CONTAINING PROTEIN"/>
    <property type="match status" value="1"/>
</dbReference>
<keyword evidence="7" id="KW-1185">Reference proteome</keyword>
<comment type="caution">
    <text evidence="6">The sequence shown here is derived from an EMBL/GenBank/DDBJ whole genome shotgun (WGS) entry which is preliminary data.</text>
</comment>
<keyword evidence="4" id="KW-0045">Antibiotic biosynthesis</keyword>